<dbReference type="AlphaFoldDB" id="A0A2P2JBZ7"/>
<organism evidence="1">
    <name type="scientific">Rhizophora mucronata</name>
    <name type="common">Asiatic mangrove</name>
    <dbReference type="NCBI Taxonomy" id="61149"/>
    <lineage>
        <taxon>Eukaryota</taxon>
        <taxon>Viridiplantae</taxon>
        <taxon>Streptophyta</taxon>
        <taxon>Embryophyta</taxon>
        <taxon>Tracheophyta</taxon>
        <taxon>Spermatophyta</taxon>
        <taxon>Magnoliopsida</taxon>
        <taxon>eudicotyledons</taxon>
        <taxon>Gunneridae</taxon>
        <taxon>Pentapetalae</taxon>
        <taxon>rosids</taxon>
        <taxon>fabids</taxon>
        <taxon>Malpighiales</taxon>
        <taxon>Rhizophoraceae</taxon>
        <taxon>Rhizophora</taxon>
    </lineage>
</organism>
<reference evidence="1" key="1">
    <citation type="submission" date="2018-02" db="EMBL/GenBank/DDBJ databases">
        <title>Rhizophora mucronata_Transcriptome.</title>
        <authorList>
            <person name="Meera S.P."/>
            <person name="Sreeshan A."/>
            <person name="Augustine A."/>
        </authorList>
    </citation>
    <scope>NUCLEOTIDE SEQUENCE</scope>
    <source>
        <tissue evidence="1">Leaf</tissue>
    </source>
</reference>
<sequence>MISVSFNSYRMSPPETTLYQYI</sequence>
<evidence type="ECO:0000313" key="1">
    <source>
        <dbReference type="EMBL" id="MBW91000.1"/>
    </source>
</evidence>
<name>A0A2P2JBZ7_RHIMU</name>
<proteinExistence type="predicted"/>
<accession>A0A2P2JBZ7</accession>
<dbReference type="EMBL" id="GGEC01010517">
    <property type="protein sequence ID" value="MBW91000.1"/>
    <property type="molecule type" value="Transcribed_RNA"/>
</dbReference>
<protein>
    <submittedName>
        <fullName evidence="1">Uncharacterized protein</fullName>
    </submittedName>
</protein>